<dbReference type="NCBIfam" id="TIGR00762">
    <property type="entry name" value="DegV"/>
    <property type="match status" value="1"/>
</dbReference>
<organism evidence="2 3">
    <name type="scientific">Salisediminibacterium halotolerans</name>
    <dbReference type="NCBI Taxonomy" id="517425"/>
    <lineage>
        <taxon>Bacteria</taxon>
        <taxon>Bacillati</taxon>
        <taxon>Bacillota</taxon>
        <taxon>Bacilli</taxon>
        <taxon>Bacillales</taxon>
        <taxon>Bacillaceae</taxon>
        <taxon>Salisediminibacterium</taxon>
    </lineage>
</organism>
<dbReference type="AlphaFoldDB" id="A0A1H9WBL3"/>
<dbReference type="InterPro" id="IPR050270">
    <property type="entry name" value="DegV_domain_contain"/>
</dbReference>
<evidence type="ECO:0000313" key="3">
    <source>
        <dbReference type="Proteomes" id="UP000199318"/>
    </source>
</evidence>
<dbReference type="Gene3D" id="3.30.1180.10">
    <property type="match status" value="1"/>
</dbReference>
<dbReference type="PROSITE" id="PS51482">
    <property type="entry name" value="DEGV"/>
    <property type="match status" value="1"/>
</dbReference>
<dbReference type="GO" id="GO:0008289">
    <property type="term" value="F:lipid binding"/>
    <property type="evidence" value="ECO:0007669"/>
    <property type="project" value="UniProtKB-KW"/>
</dbReference>
<dbReference type="STRING" id="1464123.SAMN05444126_13126"/>
<protein>
    <submittedName>
        <fullName evidence="2">EDD domain protein, DegV family</fullName>
    </submittedName>
</protein>
<dbReference type="Pfam" id="PF02645">
    <property type="entry name" value="DegV"/>
    <property type="match status" value="1"/>
</dbReference>
<dbReference type="InterPro" id="IPR003797">
    <property type="entry name" value="DegV"/>
</dbReference>
<gene>
    <name evidence="2" type="ORF">SAMN05444126_13126</name>
</gene>
<dbReference type="SUPFAM" id="SSF82549">
    <property type="entry name" value="DAK1/DegV-like"/>
    <property type="match status" value="1"/>
</dbReference>
<comment type="caution">
    <text evidence="2">The sequence shown here is derived from an EMBL/GenBank/DDBJ whole genome shotgun (WGS) entry which is preliminary data.</text>
</comment>
<name>A0A1H9WBL3_9BACI</name>
<dbReference type="Proteomes" id="UP000199318">
    <property type="component" value="Unassembled WGS sequence"/>
</dbReference>
<sequence length="287" mass="31857">MTAQRIAWVTDSTAYLTQELIDHPDVYVLPLSIIIDGFPYEDGVDLTTEELYQKIRSSKEVPKTSQPAAGKFAELYESLKSNYDAAVAVHISSQLSGTIESSASGKEMADFDVKIVDSRSMSYAITTLIEQGMSMAENGVSADEIQETLNHNAKKSENYILLGSLEQFYKGGRMTGTQFLLGNLLAVKPIIQITSEGTFDLFQKVRSEKKALRRILELFSESYEKYRIRQVQILHGNVADKADALKSRVKEQFPSLDVVIGEISSSIAVHAGEGTLAMIWQNEDKDV</sequence>
<dbReference type="OrthoDB" id="1638652at2"/>
<dbReference type="PANTHER" id="PTHR33434">
    <property type="entry name" value="DEGV DOMAIN-CONTAINING PROTEIN DR_1986-RELATED"/>
    <property type="match status" value="1"/>
</dbReference>
<evidence type="ECO:0000313" key="2">
    <source>
        <dbReference type="EMBL" id="SES31171.1"/>
    </source>
</evidence>
<dbReference type="RefSeq" id="WP_093074598.1">
    <property type="nucleotide sequence ID" value="NZ_FOGV01000031.1"/>
</dbReference>
<evidence type="ECO:0000256" key="1">
    <source>
        <dbReference type="ARBA" id="ARBA00023121"/>
    </source>
</evidence>
<dbReference type="PANTHER" id="PTHR33434:SF2">
    <property type="entry name" value="FATTY ACID-BINDING PROTEIN TM_1468"/>
    <property type="match status" value="1"/>
</dbReference>
<dbReference type="InterPro" id="IPR043168">
    <property type="entry name" value="DegV_C"/>
</dbReference>
<dbReference type="Gene3D" id="3.40.50.10170">
    <property type="match status" value="1"/>
</dbReference>
<proteinExistence type="predicted"/>
<dbReference type="EMBL" id="FOGV01000031">
    <property type="protein sequence ID" value="SES31171.1"/>
    <property type="molecule type" value="Genomic_DNA"/>
</dbReference>
<keyword evidence="3" id="KW-1185">Reference proteome</keyword>
<reference evidence="3" key="1">
    <citation type="submission" date="2016-10" db="EMBL/GenBank/DDBJ databases">
        <authorList>
            <person name="de Groot N.N."/>
        </authorList>
    </citation>
    <scope>NUCLEOTIDE SEQUENCE [LARGE SCALE GENOMIC DNA]</scope>
    <source>
        <strain evidence="3">10nlg</strain>
    </source>
</reference>
<accession>A0A1H9WBL3</accession>
<keyword evidence="1" id="KW-0446">Lipid-binding</keyword>